<dbReference type="SUPFAM" id="SSF143791">
    <property type="entry name" value="DUSP-like"/>
    <property type="match status" value="1"/>
</dbReference>
<comment type="caution">
    <text evidence="1">The sequence shown here is derived from an EMBL/GenBank/DDBJ whole genome shotgun (WGS) entry which is preliminary data.</text>
</comment>
<organism evidence="1 2">
    <name type="scientific">Bos mutus</name>
    <name type="common">wild yak</name>
    <dbReference type="NCBI Taxonomy" id="72004"/>
    <lineage>
        <taxon>Eukaryota</taxon>
        <taxon>Metazoa</taxon>
        <taxon>Chordata</taxon>
        <taxon>Craniata</taxon>
        <taxon>Vertebrata</taxon>
        <taxon>Euteleostomi</taxon>
        <taxon>Mammalia</taxon>
        <taxon>Eutheria</taxon>
        <taxon>Laurasiatheria</taxon>
        <taxon>Artiodactyla</taxon>
        <taxon>Ruminantia</taxon>
        <taxon>Pecora</taxon>
        <taxon>Bovidae</taxon>
        <taxon>Bovinae</taxon>
        <taxon>Bos</taxon>
    </lineage>
</organism>
<accession>A0A6B0R4J3</accession>
<dbReference type="AlphaFoldDB" id="A0A6B0R4J3"/>
<evidence type="ECO:0000313" key="2">
    <source>
        <dbReference type="Proteomes" id="UP000322234"/>
    </source>
</evidence>
<name>A0A6B0R4J3_9CETA</name>
<keyword evidence="2" id="KW-1185">Reference proteome</keyword>
<evidence type="ECO:0000313" key="1">
    <source>
        <dbReference type="EMBL" id="MXQ84212.1"/>
    </source>
</evidence>
<dbReference type="Proteomes" id="UP000322234">
    <property type="component" value="Unassembled WGS sequence"/>
</dbReference>
<protein>
    <submittedName>
        <fullName evidence="1">Uncharacterized protein</fullName>
    </submittedName>
</protein>
<proteinExistence type="predicted"/>
<gene>
    <name evidence="1" type="ORF">E5288_WYG014272</name>
</gene>
<reference evidence="1" key="1">
    <citation type="submission" date="2019-10" db="EMBL/GenBank/DDBJ databases">
        <title>The sequence and de novo assembly of the wild yak genome.</title>
        <authorList>
            <person name="Liu Y."/>
        </authorList>
    </citation>
    <scope>NUCLEOTIDE SEQUENCE [LARGE SCALE GENOMIC DNA]</scope>
    <source>
        <strain evidence="1">WY2019</strain>
    </source>
</reference>
<dbReference type="InterPro" id="IPR035927">
    <property type="entry name" value="DUSP-like_sf"/>
</dbReference>
<dbReference type="Gene3D" id="3.30.2230.10">
    <property type="entry name" value="DUSP-like"/>
    <property type="match status" value="1"/>
</dbReference>
<sequence>MSKVCDAASFWSLVELFFPGRKKVQVPHWAARVRAVGGDQDSSIFPGCINKAEVFEDQVNGRLKKGLAEGKGYVLLPMAAQRYLVNWYVLEHDPPRMERKVVELPSIHKVEVRPVELVLVQLSDTDTTPRLISAPQILVTSFLRTT</sequence>
<dbReference type="EMBL" id="VBQZ03000020">
    <property type="protein sequence ID" value="MXQ84212.1"/>
    <property type="molecule type" value="Genomic_DNA"/>
</dbReference>